<evidence type="ECO:0000256" key="1">
    <source>
        <dbReference type="ARBA" id="ARBA00004123"/>
    </source>
</evidence>
<dbReference type="InterPro" id="IPR036864">
    <property type="entry name" value="Zn2-C6_fun-type_DNA-bd_sf"/>
</dbReference>
<protein>
    <submittedName>
        <fullName evidence="3">LADA_0B09010g1_1</fullName>
    </submittedName>
</protein>
<dbReference type="GO" id="GO:0005634">
    <property type="term" value="C:nucleus"/>
    <property type="evidence" value="ECO:0007669"/>
    <property type="project" value="UniProtKB-SubCell"/>
</dbReference>
<evidence type="ECO:0000256" key="2">
    <source>
        <dbReference type="ARBA" id="ARBA00023242"/>
    </source>
</evidence>
<dbReference type="Proteomes" id="UP000190274">
    <property type="component" value="Chromosome B"/>
</dbReference>
<dbReference type="PANTHER" id="PTHR37534:SF43">
    <property type="entry name" value="FINGER DOMAIN PROTEIN, PUTATIVE (AFU_ORTHOLOGUE AFUA_1G01850)-RELATED"/>
    <property type="match status" value="1"/>
</dbReference>
<dbReference type="SUPFAM" id="SSF57701">
    <property type="entry name" value="Zn2/Cys6 DNA-binding domain"/>
    <property type="match status" value="1"/>
</dbReference>
<dbReference type="STRING" id="1266660.A0A1G4IUK5"/>
<dbReference type="OrthoDB" id="5229455at2759"/>
<dbReference type="EMBL" id="LT598456">
    <property type="protein sequence ID" value="SCU80696.1"/>
    <property type="molecule type" value="Genomic_DNA"/>
</dbReference>
<comment type="subcellular location">
    <subcellularLocation>
        <location evidence="1">Nucleus</location>
    </subcellularLocation>
</comment>
<organism evidence="3 4">
    <name type="scientific">Lachancea dasiensis</name>
    <dbReference type="NCBI Taxonomy" id="1072105"/>
    <lineage>
        <taxon>Eukaryota</taxon>
        <taxon>Fungi</taxon>
        <taxon>Dikarya</taxon>
        <taxon>Ascomycota</taxon>
        <taxon>Saccharomycotina</taxon>
        <taxon>Saccharomycetes</taxon>
        <taxon>Saccharomycetales</taxon>
        <taxon>Saccharomycetaceae</taxon>
        <taxon>Lachancea</taxon>
    </lineage>
</organism>
<dbReference type="GO" id="GO:0045944">
    <property type="term" value="P:positive regulation of transcription by RNA polymerase II"/>
    <property type="evidence" value="ECO:0007669"/>
    <property type="project" value="TreeGrafter"/>
</dbReference>
<dbReference type="PANTHER" id="PTHR37534">
    <property type="entry name" value="TRANSCRIPTIONAL ACTIVATOR PROTEIN UGA3"/>
    <property type="match status" value="1"/>
</dbReference>
<gene>
    <name evidence="3" type="ORF">LADA_0B09010G</name>
</gene>
<keyword evidence="2" id="KW-0539">Nucleus</keyword>
<accession>A0A1G4IUK5</accession>
<evidence type="ECO:0000313" key="4">
    <source>
        <dbReference type="Proteomes" id="UP000190274"/>
    </source>
</evidence>
<dbReference type="GO" id="GO:0000976">
    <property type="term" value="F:transcription cis-regulatory region binding"/>
    <property type="evidence" value="ECO:0007669"/>
    <property type="project" value="TreeGrafter"/>
</dbReference>
<reference evidence="4" key="1">
    <citation type="submission" date="2016-03" db="EMBL/GenBank/DDBJ databases">
        <authorList>
            <person name="Devillers H."/>
        </authorList>
    </citation>
    <scope>NUCLEOTIDE SEQUENCE [LARGE SCALE GENOMIC DNA]</scope>
</reference>
<dbReference type="InterPro" id="IPR021858">
    <property type="entry name" value="Fun_TF"/>
</dbReference>
<proteinExistence type="predicted"/>
<dbReference type="AlphaFoldDB" id="A0A1G4IUK5"/>
<dbReference type="GO" id="GO:0008270">
    <property type="term" value="F:zinc ion binding"/>
    <property type="evidence" value="ECO:0007669"/>
    <property type="project" value="InterPro"/>
</dbReference>
<dbReference type="Pfam" id="PF11951">
    <property type="entry name" value="Fungal_trans_2"/>
    <property type="match status" value="1"/>
</dbReference>
<keyword evidence="4" id="KW-1185">Reference proteome</keyword>
<dbReference type="GO" id="GO:0000981">
    <property type="term" value="F:DNA-binding transcription factor activity, RNA polymerase II-specific"/>
    <property type="evidence" value="ECO:0007669"/>
    <property type="project" value="InterPro"/>
</dbReference>
<name>A0A1G4IUK5_9SACH</name>
<evidence type="ECO:0000313" key="3">
    <source>
        <dbReference type="EMBL" id="SCU80696.1"/>
    </source>
</evidence>
<sequence>MTPKSKIPCQACKGAGFRCDRNVFGCQHCGAKKLKCAYEITLTWGGRPYKDKSKRVKIPANTELRDGVLVASGKRLTTKNIRQRNNKPLIFIEGLPQQTRRNVKHSHGSSTAQIDYAQCQPGPNPPRSIFPISVHVREVLNRSLDHSDFFEFFLHETSAYFVAVNRICNPFRTIIPQMAMSDPVLMKILMAFGGRHRERLVTIKNRRQGQVIPDRSPWDDLAQKLLEEGMSELIRKLRAPLTEIGDSILASVLVLASFCIFFGSGQGNWDDHIYGAEGIILRELESRHQNGTKLLQYSSEYGPYFFLRRWFTYIKTMGCLSSARFRPTTARQSLLIDFKLEEHSKEDGLTQSSRIDLFYSNGMEVTVLSFLTQVTNMIIRKETCNNVPAAFKVSRDATELDYKMTSYLEGKSFLEFLKGAEDFSASMESYHYTYPDVVKGTNILYCLTGQLQLRRRVLNLTSDSHLVKDLLLKVVTVMENDIRRDAPMPPCLLFVLFSCGCELVTGTQIDKRQLFLDSLDAFIDRGVECAFQAKDVMLECWRTSLPWWEVLSVKGLDICFGT</sequence>